<accession>A0A9P6RC39</accession>
<keyword evidence="1" id="KW-0472">Membrane</keyword>
<dbReference type="Proteomes" id="UP000823405">
    <property type="component" value="Unassembled WGS sequence"/>
</dbReference>
<feature type="transmembrane region" description="Helical" evidence="1">
    <location>
        <begin position="70"/>
        <end position="89"/>
    </location>
</feature>
<evidence type="ECO:0000313" key="3">
    <source>
        <dbReference type="Proteomes" id="UP000823405"/>
    </source>
</evidence>
<protein>
    <submittedName>
        <fullName evidence="2">Uncharacterized protein</fullName>
    </submittedName>
</protein>
<keyword evidence="3" id="KW-1185">Reference proteome</keyword>
<feature type="transmembrane region" description="Helical" evidence="1">
    <location>
        <begin position="101"/>
        <end position="124"/>
    </location>
</feature>
<name>A0A9P6RC39_9FUNG</name>
<reference evidence="2" key="1">
    <citation type="journal article" date="2020" name="Fungal Divers.">
        <title>Resolving the Mortierellaceae phylogeny through synthesis of multi-gene phylogenetics and phylogenomics.</title>
        <authorList>
            <person name="Vandepol N."/>
            <person name="Liber J."/>
            <person name="Desiro A."/>
            <person name="Na H."/>
            <person name="Kennedy M."/>
            <person name="Barry K."/>
            <person name="Grigoriev I.V."/>
            <person name="Miller A.N."/>
            <person name="O'Donnell K."/>
            <person name="Stajich J.E."/>
            <person name="Bonito G."/>
        </authorList>
    </citation>
    <scope>NUCLEOTIDE SEQUENCE</scope>
    <source>
        <strain evidence="2">NVP60</strain>
    </source>
</reference>
<feature type="transmembrane region" description="Helical" evidence="1">
    <location>
        <begin position="144"/>
        <end position="163"/>
    </location>
</feature>
<sequence>MAFTAHSGLLKLGFILTVVLFFCGLVALGSLAKYASQTLEVRSGGDMKVCVIFLSPEEQRPGMCTFADTASALISVVAACLFAMDFVTWKKSENYKGKRASVATLFLAPVMSILSFCAAITLALGIKSTLKYAEAGTTYYGVKGIYTGISCVALGGLFFAIYASSEYVQYRRRHVNGDKW</sequence>
<dbReference type="EMBL" id="JAAAIN010000272">
    <property type="protein sequence ID" value="KAG0316949.1"/>
    <property type="molecule type" value="Genomic_DNA"/>
</dbReference>
<gene>
    <name evidence="2" type="ORF">BGZ97_006120</name>
</gene>
<organism evidence="2 3">
    <name type="scientific">Linnemannia gamsii</name>
    <dbReference type="NCBI Taxonomy" id="64522"/>
    <lineage>
        <taxon>Eukaryota</taxon>
        <taxon>Fungi</taxon>
        <taxon>Fungi incertae sedis</taxon>
        <taxon>Mucoromycota</taxon>
        <taxon>Mortierellomycotina</taxon>
        <taxon>Mortierellomycetes</taxon>
        <taxon>Mortierellales</taxon>
        <taxon>Mortierellaceae</taxon>
        <taxon>Linnemannia</taxon>
    </lineage>
</organism>
<keyword evidence="1" id="KW-0812">Transmembrane</keyword>
<evidence type="ECO:0000256" key="1">
    <source>
        <dbReference type="SAM" id="Phobius"/>
    </source>
</evidence>
<proteinExistence type="predicted"/>
<dbReference type="OrthoDB" id="2344327at2759"/>
<feature type="transmembrane region" description="Helical" evidence="1">
    <location>
        <begin position="12"/>
        <end position="32"/>
    </location>
</feature>
<keyword evidence="1" id="KW-1133">Transmembrane helix</keyword>
<comment type="caution">
    <text evidence="2">The sequence shown here is derived from an EMBL/GenBank/DDBJ whole genome shotgun (WGS) entry which is preliminary data.</text>
</comment>
<evidence type="ECO:0000313" key="2">
    <source>
        <dbReference type="EMBL" id="KAG0316949.1"/>
    </source>
</evidence>
<dbReference type="AlphaFoldDB" id="A0A9P6RC39"/>